<dbReference type="PROSITE" id="PS50011">
    <property type="entry name" value="PROTEIN_KINASE_DOM"/>
    <property type="match status" value="1"/>
</dbReference>
<feature type="region of interest" description="Disordered" evidence="7">
    <location>
        <begin position="1"/>
        <end position="384"/>
    </location>
</feature>
<feature type="compositionally biased region" description="Basic and acidic residues" evidence="7">
    <location>
        <begin position="181"/>
        <end position="190"/>
    </location>
</feature>
<evidence type="ECO:0000256" key="6">
    <source>
        <dbReference type="PROSITE-ProRule" id="PRU10141"/>
    </source>
</evidence>
<dbReference type="PROSITE" id="PS00108">
    <property type="entry name" value="PROTEIN_KINASE_ST"/>
    <property type="match status" value="1"/>
</dbReference>
<keyword evidence="3 6" id="KW-0547">Nucleotide-binding</keyword>
<feature type="compositionally biased region" description="Basic and acidic residues" evidence="7">
    <location>
        <begin position="506"/>
        <end position="515"/>
    </location>
</feature>
<feature type="region of interest" description="Disordered" evidence="7">
    <location>
        <begin position="501"/>
        <end position="547"/>
    </location>
</feature>
<feature type="compositionally biased region" description="Acidic residues" evidence="7">
    <location>
        <begin position="249"/>
        <end position="275"/>
    </location>
</feature>
<feature type="compositionally biased region" description="Acidic residues" evidence="7">
    <location>
        <begin position="370"/>
        <end position="380"/>
    </location>
</feature>
<feature type="compositionally biased region" description="Basic and acidic residues" evidence="7">
    <location>
        <begin position="526"/>
        <end position="535"/>
    </location>
</feature>
<dbReference type="GO" id="GO:0004674">
    <property type="term" value="F:protein serine/threonine kinase activity"/>
    <property type="evidence" value="ECO:0007669"/>
    <property type="project" value="UniProtKB-KW"/>
</dbReference>
<evidence type="ECO:0000256" key="5">
    <source>
        <dbReference type="ARBA" id="ARBA00022840"/>
    </source>
</evidence>
<evidence type="ECO:0000313" key="9">
    <source>
        <dbReference type="EMBL" id="KAL3765794.1"/>
    </source>
</evidence>
<feature type="binding site" evidence="6">
    <location>
        <position position="830"/>
    </location>
    <ligand>
        <name>ATP</name>
        <dbReference type="ChEBI" id="CHEBI:30616"/>
    </ligand>
</feature>
<dbReference type="SMART" id="SM00220">
    <property type="entry name" value="S_TKc"/>
    <property type="match status" value="1"/>
</dbReference>
<feature type="region of interest" description="Disordered" evidence="7">
    <location>
        <begin position="602"/>
        <end position="621"/>
    </location>
</feature>
<dbReference type="PANTHER" id="PTHR11584:SF369">
    <property type="entry name" value="MITOGEN-ACTIVATED PROTEIN KINASE KINASE KINASE 19-RELATED"/>
    <property type="match status" value="1"/>
</dbReference>
<evidence type="ECO:0000256" key="7">
    <source>
        <dbReference type="SAM" id="MobiDB-lite"/>
    </source>
</evidence>
<dbReference type="CDD" id="cd06606">
    <property type="entry name" value="STKc_MAPKKK"/>
    <property type="match status" value="1"/>
</dbReference>
<feature type="compositionally biased region" description="Polar residues" evidence="7">
    <location>
        <begin position="105"/>
        <end position="124"/>
    </location>
</feature>
<dbReference type="InterPro" id="IPR011009">
    <property type="entry name" value="Kinase-like_dom_sf"/>
</dbReference>
<feature type="compositionally biased region" description="Polar residues" evidence="7">
    <location>
        <begin position="643"/>
        <end position="660"/>
    </location>
</feature>
<dbReference type="PROSITE" id="PS00107">
    <property type="entry name" value="PROTEIN_KINASE_ATP"/>
    <property type="match status" value="1"/>
</dbReference>
<dbReference type="Proteomes" id="UP001530400">
    <property type="component" value="Unassembled WGS sequence"/>
</dbReference>
<dbReference type="SUPFAM" id="SSF56112">
    <property type="entry name" value="Protein kinase-like (PK-like)"/>
    <property type="match status" value="1"/>
</dbReference>
<dbReference type="GO" id="GO:0005524">
    <property type="term" value="F:ATP binding"/>
    <property type="evidence" value="ECO:0007669"/>
    <property type="project" value="UniProtKB-UniRule"/>
</dbReference>
<proteinExistence type="predicted"/>
<feature type="compositionally biased region" description="Low complexity" evidence="7">
    <location>
        <begin position="199"/>
        <end position="208"/>
    </location>
</feature>
<feature type="compositionally biased region" description="Basic and acidic residues" evidence="7">
    <location>
        <begin position="23"/>
        <end position="34"/>
    </location>
</feature>
<evidence type="ECO:0000256" key="3">
    <source>
        <dbReference type="ARBA" id="ARBA00022741"/>
    </source>
</evidence>
<feature type="compositionally biased region" description="Basic residues" evidence="7">
    <location>
        <begin position="516"/>
        <end position="525"/>
    </location>
</feature>
<dbReference type="Gene3D" id="1.10.510.10">
    <property type="entry name" value="Transferase(Phosphotransferase) domain 1"/>
    <property type="match status" value="1"/>
</dbReference>
<dbReference type="AlphaFoldDB" id="A0ABD3MRV0"/>
<dbReference type="InterPro" id="IPR000719">
    <property type="entry name" value="Prot_kinase_dom"/>
</dbReference>
<feature type="domain" description="Protein kinase" evidence="8">
    <location>
        <begin position="801"/>
        <end position="1066"/>
    </location>
</feature>
<feature type="compositionally biased region" description="Basic and acidic residues" evidence="7">
    <location>
        <begin position="161"/>
        <end position="172"/>
    </location>
</feature>
<keyword evidence="1" id="KW-0723">Serine/threonine-protein kinase</keyword>
<feature type="region of interest" description="Disordered" evidence="7">
    <location>
        <begin position="1071"/>
        <end position="1097"/>
    </location>
</feature>
<evidence type="ECO:0000313" key="10">
    <source>
        <dbReference type="Proteomes" id="UP001530400"/>
    </source>
</evidence>
<dbReference type="EMBL" id="JALLPJ020001396">
    <property type="protein sequence ID" value="KAL3765794.1"/>
    <property type="molecule type" value="Genomic_DNA"/>
</dbReference>
<feature type="compositionally biased region" description="Polar residues" evidence="7">
    <location>
        <begin position="302"/>
        <end position="313"/>
    </location>
</feature>
<gene>
    <name evidence="9" type="ORF">ACHAWO_011741</name>
</gene>
<accession>A0ABD3MRV0</accession>
<organism evidence="9 10">
    <name type="scientific">Cyclotella atomus</name>
    <dbReference type="NCBI Taxonomy" id="382360"/>
    <lineage>
        <taxon>Eukaryota</taxon>
        <taxon>Sar</taxon>
        <taxon>Stramenopiles</taxon>
        <taxon>Ochrophyta</taxon>
        <taxon>Bacillariophyta</taxon>
        <taxon>Coscinodiscophyceae</taxon>
        <taxon>Thalassiosirophycidae</taxon>
        <taxon>Stephanodiscales</taxon>
        <taxon>Stephanodiscaceae</taxon>
        <taxon>Cyclotella</taxon>
    </lineage>
</organism>
<keyword evidence="5 6" id="KW-0067">ATP-binding</keyword>
<evidence type="ECO:0000256" key="2">
    <source>
        <dbReference type="ARBA" id="ARBA00022679"/>
    </source>
</evidence>
<keyword evidence="10" id="KW-1185">Reference proteome</keyword>
<evidence type="ECO:0000256" key="1">
    <source>
        <dbReference type="ARBA" id="ARBA00022527"/>
    </source>
</evidence>
<dbReference type="InterPro" id="IPR017441">
    <property type="entry name" value="Protein_kinase_ATP_BS"/>
</dbReference>
<dbReference type="InterPro" id="IPR008271">
    <property type="entry name" value="Ser/Thr_kinase_AS"/>
</dbReference>
<keyword evidence="2" id="KW-0808">Transferase</keyword>
<feature type="compositionally biased region" description="Polar residues" evidence="7">
    <location>
        <begin position="1085"/>
        <end position="1097"/>
    </location>
</feature>
<feature type="compositionally biased region" description="Low complexity" evidence="7">
    <location>
        <begin position="347"/>
        <end position="360"/>
    </location>
</feature>
<name>A0ABD3MRV0_9STRA</name>
<evidence type="ECO:0000259" key="8">
    <source>
        <dbReference type="PROSITE" id="PS50011"/>
    </source>
</evidence>
<feature type="region of interest" description="Disordered" evidence="7">
    <location>
        <begin position="639"/>
        <end position="674"/>
    </location>
</feature>
<evidence type="ECO:0000256" key="4">
    <source>
        <dbReference type="ARBA" id="ARBA00022777"/>
    </source>
</evidence>
<feature type="compositionally biased region" description="Low complexity" evidence="7">
    <location>
        <begin position="133"/>
        <end position="146"/>
    </location>
</feature>
<dbReference type="PANTHER" id="PTHR11584">
    <property type="entry name" value="SERINE/THREONINE PROTEIN KINASE"/>
    <property type="match status" value="1"/>
</dbReference>
<dbReference type="Pfam" id="PF00069">
    <property type="entry name" value="Pkinase"/>
    <property type="match status" value="1"/>
</dbReference>
<sequence>MVRRGRAHLQKQGGMLASIGGDEPLRKENLHSNKEPGASATENGKSAKVAQTKVKLQPKVSQPKKELSKTTQTKQQTQLAISPAKQEATHTHQGNLSPLMATPSAPLSSVKINIPTESSSSNEGTIRRELFQSPLSSVSSSAADSLSPRRDSPASTCGSSKDSDLSHVEDTSLKSVNKTRTSTDSRSIKSEEDEEYGSCDDSVNSNSDSDSESESDNSCSGSNSDDETNNSVASEASPGSCEEHIPEHEYEEDDDYSVEVDESEDELEFDEESDDDGGKKRGRPKHIGSSGTNKKNGLKSKNGATKTSDASRTSRSKLPESGIRPNKSIKSAAVAKESIKDTEESSVESSRSSGSKCSDVSEMKNSQSDGNEESDAEDDRENSCDFEGANMEESAEQNTPNEPPKDIASYISTLQHTHIKASKSSSKRFAKVASSKEPTTSQVLSVVDELFGMIEDINTVTVGDIVHSVAEHFGVNVKKEMKKAIKARLTELICAKAAGVTAAKPRSSDDEPKEKSKVRKPKIAKKQKEMMRADSDVENSPTDPTDSEVIASVDELFEATDGDTVYFSDIVGSVASHFGLSQVKKPIKRLIRDRFAQLMEANESSAEQLEDKALEDPDGCEANQAPALEHLEEELSLAKETNETSNGSTPNVKEGSTTPAYSLESPKSDHGEECDSFGGVDSSFDGDFGNENDHGMSPALNNEIRDSTTDTIDHTPNRDKHMKSPGSLIFSADTRDKSLAGEHFKCNDSFMSCETTLFKNLSPECLKSNSSEPIDHFMGSLSLTESLSSMSESRRIEKGKWSLGNEIGSGSFGVVHVGMNAVDGSLMAVKVLRIPSNNKSVIVQELQREIDLMRSLNHPNIVQYLGAEVDTQNNILNIFQEWVAGGSVSSLLKKFGAFTPAVVRSYTTQILQGLDYLHSHHIIHRDIKGGNILISNDGSVKLADFGASKRVEAFGTDPDKMMEELTVRGTPYFMAPEVFEEKYGPKADVWSVGGVVFQMATGSPPWKDLRHKNPISLFFHLKNTEGPPESSTPINDVYLNNLIAQCFQRHPSKRPDTKALLNELLLNHSPSIGEDVGKVPEKNQPMESPQQTDDVQPLNLQDTSLSDSLCYSLTLPVPLPAGKQIKNEFDTSDWPDWAKKSYQLSCSRPKSNPFSVRNGSQEAK</sequence>
<feature type="region of interest" description="Disordered" evidence="7">
    <location>
        <begin position="1145"/>
        <end position="1164"/>
    </location>
</feature>
<keyword evidence="4" id="KW-0418">Kinase</keyword>
<feature type="compositionally biased region" description="Low complexity" evidence="7">
    <location>
        <begin position="69"/>
        <end position="78"/>
    </location>
</feature>
<protein>
    <recommendedName>
        <fullName evidence="8">Protein kinase domain-containing protein</fullName>
    </recommendedName>
</protein>
<reference evidence="9 10" key="1">
    <citation type="submission" date="2024-10" db="EMBL/GenBank/DDBJ databases">
        <title>Updated reference genomes for cyclostephanoid diatoms.</title>
        <authorList>
            <person name="Roberts W.R."/>
            <person name="Alverson A.J."/>
        </authorList>
    </citation>
    <scope>NUCLEOTIDE SEQUENCE [LARGE SCALE GENOMIC DNA]</scope>
    <source>
        <strain evidence="9 10">AJA010-31</strain>
    </source>
</reference>
<comment type="caution">
    <text evidence="9">The sequence shown here is derived from an EMBL/GenBank/DDBJ whole genome shotgun (WGS) entry which is preliminary data.</text>
</comment>